<name>A0ABW4XVA0_9FLAO</name>
<protein>
    <submittedName>
        <fullName evidence="2">DUF4382 domain-containing protein</fullName>
    </submittedName>
</protein>
<organism evidence="2 3">
    <name type="scientific">Flagellimonas iocasae</name>
    <dbReference type="NCBI Taxonomy" id="2055905"/>
    <lineage>
        <taxon>Bacteria</taxon>
        <taxon>Pseudomonadati</taxon>
        <taxon>Bacteroidota</taxon>
        <taxon>Flavobacteriia</taxon>
        <taxon>Flavobacteriales</taxon>
        <taxon>Flavobacteriaceae</taxon>
        <taxon>Flagellimonas</taxon>
    </lineage>
</organism>
<dbReference type="PROSITE" id="PS51257">
    <property type="entry name" value="PROKAR_LIPOPROTEIN"/>
    <property type="match status" value="1"/>
</dbReference>
<dbReference type="InterPro" id="IPR025491">
    <property type="entry name" value="DUF4382"/>
</dbReference>
<accession>A0ABW4XVA0</accession>
<dbReference type="EMBL" id="JBHUHU010000001">
    <property type="protein sequence ID" value="MFD2098198.1"/>
    <property type="molecule type" value="Genomic_DNA"/>
</dbReference>
<keyword evidence="3" id="KW-1185">Reference proteome</keyword>
<dbReference type="RefSeq" id="WP_379828941.1">
    <property type="nucleotide sequence ID" value="NZ_JBHUHU010000001.1"/>
</dbReference>
<proteinExistence type="predicted"/>
<dbReference type="Gene3D" id="2.60.40.1120">
    <property type="entry name" value="Carboxypeptidase-like, regulatory domain"/>
    <property type="match status" value="1"/>
</dbReference>
<evidence type="ECO:0000313" key="2">
    <source>
        <dbReference type="EMBL" id="MFD2098198.1"/>
    </source>
</evidence>
<gene>
    <name evidence="2" type="ORF">ACFSJE_00340</name>
</gene>
<dbReference type="Pfam" id="PF14321">
    <property type="entry name" value="DUF4382"/>
    <property type="match status" value="1"/>
</dbReference>
<dbReference type="Proteomes" id="UP001597342">
    <property type="component" value="Unassembled WGS sequence"/>
</dbReference>
<dbReference type="SUPFAM" id="SSF49452">
    <property type="entry name" value="Starch-binding domain-like"/>
    <property type="match status" value="1"/>
</dbReference>
<reference evidence="3" key="1">
    <citation type="journal article" date="2019" name="Int. J. Syst. Evol. Microbiol.">
        <title>The Global Catalogue of Microorganisms (GCM) 10K type strain sequencing project: providing services to taxonomists for standard genome sequencing and annotation.</title>
        <authorList>
            <consortium name="The Broad Institute Genomics Platform"/>
            <consortium name="The Broad Institute Genome Sequencing Center for Infectious Disease"/>
            <person name="Wu L."/>
            <person name="Ma J."/>
        </authorList>
    </citation>
    <scope>NUCLEOTIDE SEQUENCE [LARGE SCALE GENOMIC DNA]</scope>
    <source>
        <strain evidence="3">JCM 3389</strain>
    </source>
</reference>
<dbReference type="Pfam" id="PF13620">
    <property type="entry name" value="CarboxypepD_reg"/>
    <property type="match status" value="1"/>
</dbReference>
<sequence length="296" mass="31605">MRTKILFYAVTLAVLAFMGCSEDENTGNLGATTGRMTVQLTDAPFPFDMVAEANVTIFKVDARLKDTDDEMDDSDESSFVTLMEEEITVNLLDLTNGVTEELADLEVPAGTYDLVRVHVRGINVVLTDDRSFDLTVPSGAQTGIKVFIEPGLTVAGGLSSDLLLDFDVSRSFVPKGNLNSVDGINGFNFKPVIKACNLSTAGTLSGTVVTMDGEEVVVLEDAQISILDASDEPITSGVSNIDGNYAIMGLEAGTYKVFASLNGYVDSEIVEVDIVAANKTELDFVLEAEAEAEVVE</sequence>
<feature type="domain" description="DUF4382" evidence="1">
    <location>
        <begin position="33"/>
        <end position="191"/>
    </location>
</feature>
<comment type="caution">
    <text evidence="2">The sequence shown here is derived from an EMBL/GenBank/DDBJ whole genome shotgun (WGS) entry which is preliminary data.</text>
</comment>
<evidence type="ECO:0000259" key="1">
    <source>
        <dbReference type="Pfam" id="PF14321"/>
    </source>
</evidence>
<dbReference type="InterPro" id="IPR013784">
    <property type="entry name" value="Carb-bd-like_fold"/>
</dbReference>
<evidence type="ECO:0000313" key="3">
    <source>
        <dbReference type="Proteomes" id="UP001597342"/>
    </source>
</evidence>